<proteinExistence type="predicted"/>
<name>A0AAE0DE05_COLKA</name>
<evidence type="ECO:0000313" key="1">
    <source>
        <dbReference type="EMBL" id="KAK2778825.1"/>
    </source>
</evidence>
<organism evidence="1 2">
    <name type="scientific">Colletotrichum kahawae</name>
    <name type="common">Coffee berry disease fungus</name>
    <dbReference type="NCBI Taxonomy" id="34407"/>
    <lineage>
        <taxon>Eukaryota</taxon>
        <taxon>Fungi</taxon>
        <taxon>Dikarya</taxon>
        <taxon>Ascomycota</taxon>
        <taxon>Pezizomycotina</taxon>
        <taxon>Sordariomycetes</taxon>
        <taxon>Hypocreomycetidae</taxon>
        <taxon>Glomerellales</taxon>
        <taxon>Glomerellaceae</taxon>
        <taxon>Colletotrichum</taxon>
        <taxon>Colletotrichum gloeosporioides species complex</taxon>
    </lineage>
</organism>
<dbReference type="Proteomes" id="UP001281614">
    <property type="component" value="Unassembled WGS sequence"/>
</dbReference>
<evidence type="ECO:0000313" key="2">
    <source>
        <dbReference type="Proteomes" id="UP001281614"/>
    </source>
</evidence>
<reference evidence="1" key="1">
    <citation type="submission" date="2023-02" db="EMBL/GenBank/DDBJ databases">
        <title>Colletotrichum kahawae CIFC_Que2 genome sequencing and assembly.</title>
        <authorList>
            <person name="Baroncelli R."/>
        </authorList>
    </citation>
    <scope>NUCLEOTIDE SEQUENCE</scope>
    <source>
        <strain evidence="1">CIFC_Que2</strain>
    </source>
</reference>
<dbReference type="EMBL" id="VYYT01000008">
    <property type="protein sequence ID" value="KAK2778825.1"/>
    <property type="molecule type" value="Genomic_DNA"/>
</dbReference>
<sequence>MSEFVPQPYRSVRRVDGVRVLKFTAAPAVEYPHGPPRRGLDPSAGGQARRSIIYPATTLHPNTRLICPLFFWSSSVLLSCTYCDRERRPNSPTGTCAVQLVLDFHNPPVHVNQSGALCWRNFKRRTSLAYERHRAKPRSLHMLPAPSLNH</sequence>
<dbReference type="AlphaFoldDB" id="A0AAE0DE05"/>
<keyword evidence="2" id="KW-1185">Reference proteome</keyword>
<protein>
    <submittedName>
        <fullName evidence="1">Uncharacterized protein</fullName>
    </submittedName>
</protein>
<gene>
    <name evidence="1" type="ORF">CKAH01_11599</name>
</gene>
<comment type="caution">
    <text evidence="1">The sequence shown here is derived from an EMBL/GenBank/DDBJ whole genome shotgun (WGS) entry which is preliminary data.</text>
</comment>
<accession>A0AAE0DE05</accession>